<dbReference type="PROSITE" id="PS51257">
    <property type="entry name" value="PROKAR_LIPOPROTEIN"/>
    <property type="match status" value="1"/>
</dbReference>
<accession>A0A103RJ92</accession>
<gene>
    <name evidence="1" type="ORF">WJ33_23415</name>
</gene>
<evidence type="ECO:0000313" key="1">
    <source>
        <dbReference type="EMBL" id="KVG68782.1"/>
    </source>
</evidence>
<protein>
    <recommendedName>
        <fullName evidence="3">Lipoprotein</fullName>
    </recommendedName>
</protein>
<proteinExistence type="predicted"/>
<evidence type="ECO:0000313" key="2">
    <source>
        <dbReference type="Proteomes" id="UP000064029"/>
    </source>
</evidence>
<dbReference type="AlphaFoldDB" id="A0A103RJ92"/>
<evidence type="ECO:0008006" key="3">
    <source>
        <dbReference type="Google" id="ProtNLM"/>
    </source>
</evidence>
<dbReference type="Proteomes" id="UP000064029">
    <property type="component" value="Unassembled WGS sequence"/>
</dbReference>
<dbReference type="RefSeq" id="WP_059751021.1">
    <property type="nucleotide sequence ID" value="NZ_LOXM01000108.1"/>
</dbReference>
<organism evidence="1 2">
    <name type="scientific">Burkholderia ubonensis</name>
    <dbReference type="NCBI Taxonomy" id="101571"/>
    <lineage>
        <taxon>Bacteria</taxon>
        <taxon>Pseudomonadati</taxon>
        <taxon>Pseudomonadota</taxon>
        <taxon>Betaproteobacteria</taxon>
        <taxon>Burkholderiales</taxon>
        <taxon>Burkholderiaceae</taxon>
        <taxon>Burkholderia</taxon>
        <taxon>Burkholderia cepacia complex</taxon>
    </lineage>
</organism>
<name>A0A103RJ92_9BURK</name>
<sequence length="88" mass="10178">MHKLPKRFRFGMALLGASLLVGCTPKTTVLSRLPQTSRPAIRTLTPDEQLRRADQIDRDVLSDQRQDIRREQLRRDANTQTVIIDHDE</sequence>
<reference evidence="1 2" key="1">
    <citation type="submission" date="2015-11" db="EMBL/GenBank/DDBJ databases">
        <title>Expanding the genomic diversity of Burkholderia species for the development of highly accurate diagnostics.</title>
        <authorList>
            <person name="Sahl J."/>
            <person name="Keim P."/>
            <person name="Wagner D."/>
        </authorList>
    </citation>
    <scope>NUCLEOTIDE SEQUENCE [LARGE SCALE GENOMIC DNA]</scope>
    <source>
        <strain evidence="1 2">MSMB2036</strain>
    </source>
</reference>
<dbReference type="EMBL" id="LOXM01000108">
    <property type="protein sequence ID" value="KVG68782.1"/>
    <property type="molecule type" value="Genomic_DNA"/>
</dbReference>
<comment type="caution">
    <text evidence="1">The sequence shown here is derived from an EMBL/GenBank/DDBJ whole genome shotgun (WGS) entry which is preliminary data.</text>
</comment>